<feature type="compositionally biased region" description="Polar residues" evidence="1">
    <location>
        <begin position="7"/>
        <end position="17"/>
    </location>
</feature>
<gene>
    <name evidence="2" type="ORF">TASIC1_0001017800</name>
</gene>
<evidence type="ECO:0000313" key="3">
    <source>
        <dbReference type="Proteomes" id="UP000517252"/>
    </source>
</evidence>
<dbReference type="AlphaFoldDB" id="A0A6V8QJT8"/>
<feature type="region of interest" description="Disordered" evidence="1">
    <location>
        <begin position="1"/>
        <end position="43"/>
    </location>
</feature>
<dbReference type="OrthoDB" id="5307331at2759"/>
<reference evidence="2 3" key="1">
    <citation type="submission" date="2020-07" db="EMBL/GenBank/DDBJ databases">
        <title>Trichoderma asperellum IC-1 whole genome shotgun sequence.</title>
        <authorList>
            <person name="Kanamasa S."/>
            <person name="Takahashi H."/>
        </authorList>
    </citation>
    <scope>NUCLEOTIDE SEQUENCE [LARGE SCALE GENOMIC DNA]</scope>
    <source>
        <strain evidence="2 3">IC-1</strain>
    </source>
</reference>
<dbReference type="Proteomes" id="UP000517252">
    <property type="component" value="Unassembled WGS sequence"/>
</dbReference>
<proteinExistence type="predicted"/>
<evidence type="ECO:0000313" key="2">
    <source>
        <dbReference type="EMBL" id="GFP52026.1"/>
    </source>
</evidence>
<comment type="caution">
    <text evidence="2">The sequence shown here is derived from an EMBL/GenBank/DDBJ whole genome shotgun (WGS) entry which is preliminary data.</text>
</comment>
<protein>
    <submittedName>
        <fullName evidence="2">Uncharacterized protein</fullName>
    </submittedName>
</protein>
<organism evidence="2 3">
    <name type="scientific">Trichoderma asperellum</name>
    <name type="common">Filamentous fungus</name>
    <dbReference type="NCBI Taxonomy" id="101201"/>
    <lineage>
        <taxon>Eukaryota</taxon>
        <taxon>Fungi</taxon>
        <taxon>Dikarya</taxon>
        <taxon>Ascomycota</taxon>
        <taxon>Pezizomycotina</taxon>
        <taxon>Sordariomycetes</taxon>
        <taxon>Hypocreomycetidae</taxon>
        <taxon>Hypocreales</taxon>
        <taxon>Hypocreaceae</taxon>
        <taxon>Trichoderma</taxon>
    </lineage>
</organism>
<evidence type="ECO:0000256" key="1">
    <source>
        <dbReference type="SAM" id="MobiDB-lite"/>
    </source>
</evidence>
<sequence length="196" mass="20641">MPGFNTGDRTQLLSSTAALPDARVEQQPGIRDGNLNTPLKASQGNDLMASYQNETKAIAQKAGQEALKVLGGSDGTSSNDSSQVHGLGPEETNPYQYLAFNGPITETTQYPIKGNTEAMDNSIALTQMDIDASQPLELAACTESPQVAAVAEPWNSMSSFIDPASYGGYSDTDIFTLFDDSAATTTDGTNGESRSC</sequence>
<feature type="region of interest" description="Disordered" evidence="1">
    <location>
        <begin position="69"/>
        <end position="92"/>
    </location>
</feature>
<dbReference type="EMBL" id="BLZH01000001">
    <property type="protein sequence ID" value="GFP52026.1"/>
    <property type="molecule type" value="Genomic_DNA"/>
</dbReference>
<feature type="compositionally biased region" description="Polar residues" evidence="1">
    <location>
        <begin position="34"/>
        <end position="43"/>
    </location>
</feature>
<name>A0A6V8QJT8_TRIAP</name>
<accession>A0A6V8QJT8</accession>